<sequence>IFGSAGVGLANLMIPIGMIVEAGGEIKDIVENSLKTRKTQVPDLIINIHSEVSDELKARIVRDIEHDIEMSTFSDAQKQDWITDEMLEETEAMRQYRLEERNFMNFYKIVARSRSVHLQDNNNFPDEAKAKAKAHIELLKEVLNYWKDIMGLLKSRLGVSLNIISENLDFSTKYLTERTSQLKNKGLQTKKVYDRIFIKLYENYYEVLSEMGSWDLVKDKFLIFYSRAFPAKPSLPILNPESQIRVALLEYLSNVIGNELISISGKDKILVRQNQLSRIIFNGPNYIRLNYRRSIGKRLKITTLYKMLYNVRNLRYSDLEGIIDSNNIKIQSHREGELLSIIRGKLSKKITPYT</sequence>
<dbReference type="EMBL" id="LAZR01052185">
    <property type="protein sequence ID" value="KKK83519.1"/>
    <property type="molecule type" value="Genomic_DNA"/>
</dbReference>
<accession>A0A0F9AYR6</accession>
<evidence type="ECO:0000313" key="1">
    <source>
        <dbReference type="EMBL" id="KKK83519.1"/>
    </source>
</evidence>
<organism evidence="1">
    <name type="scientific">marine sediment metagenome</name>
    <dbReference type="NCBI Taxonomy" id="412755"/>
    <lineage>
        <taxon>unclassified sequences</taxon>
        <taxon>metagenomes</taxon>
        <taxon>ecological metagenomes</taxon>
    </lineage>
</organism>
<name>A0A0F9AYR6_9ZZZZ</name>
<dbReference type="AlphaFoldDB" id="A0A0F9AYR6"/>
<reference evidence="1" key="1">
    <citation type="journal article" date="2015" name="Nature">
        <title>Complex archaea that bridge the gap between prokaryotes and eukaryotes.</title>
        <authorList>
            <person name="Spang A."/>
            <person name="Saw J.H."/>
            <person name="Jorgensen S.L."/>
            <person name="Zaremba-Niedzwiedzka K."/>
            <person name="Martijn J."/>
            <person name="Lind A.E."/>
            <person name="van Eijk R."/>
            <person name="Schleper C."/>
            <person name="Guy L."/>
            <person name="Ettema T.J."/>
        </authorList>
    </citation>
    <scope>NUCLEOTIDE SEQUENCE</scope>
</reference>
<gene>
    <name evidence="1" type="ORF">LCGC14_2792560</name>
</gene>
<protein>
    <submittedName>
        <fullName evidence="1">Uncharacterized protein</fullName>
    </submittedName>
</protein>
<feature type="non-terminal residue" evidence="1">
    <location>
        <position position="1"/>
    </location>
</feature>
<proteinExistence type="predicted"/>
<comment type="caution">
    <text evidence="1">The sequence shown here is derived from an EMBL/GenBank/DDBJ whole genome shotgun (WGS) entry which is preliminary data.</text>
</comment>